<evidence type="ECO:0000313" key="1">
    <source>
        <dbReference type="EMBL" id="MFD2922027.1"/>
    </source>
</evidence>
<accession>A0ABW6A9Q4</accession>
<sequence>MTRTLSQILKEADKKTDLQDLINLWNEIAENKYEYPLIQIRFANEYISQLALSTNGCDLEKGKFYYTLSEMLRNEAII</sequence>
<proteinExistence type="predicted"/>
<organism evidence="1 2">
    <name type="scientific">Terrimonas rubra</name>
    <dbReference type="NCBI Taxonomy" id="1035890"/>
    <lineage>
        <taxon>Bacteria</taxon>
        <taxon>Pseudomonadati</taxon>
        <taxon>Bacteroidota</taxon>
        <taxon>Chitinophagia</taxon>
        <taxon>Chitinophagales</taxon>
        <taxon>Chitinophagaceae</taxon>
        <taxon>Terrimonas</taxon>
    </lineage>
</organism>
<dbReference type="RefSeq" id="WP_386103334.1">
    <property type="nucleotide sequence ID" value="NZ_JBHUOZ010000003.1"/>
</dbReference>
<dbReference type="EMBL" id="JBHUOZ010000003">
    <property type="protein sequence ID" value="MFD2922027.1"/>
    <property type="molecule type" value="Genomic_DNA"/>
</dbReference>
<gene>
    <name evidence="1" type="ORF">ACFS6H_20065</name>
</gene>
<comment type="caution">
    <text evidence="1">The sequence shown here is derived from an EMBL/GenBank/DDBJ whole genome shotgun (WGS) entry which is preliminary data.</text>
</comment>
<name>A0ABW6A9Q4_9BACT</name>
<evidence type="ECO:0000313" key="2">
    <source>
        <dbReference type="Proteomes" id="UP001597511"/>
    </source>
</evidence>
<reference evidence="2" key="1">
    <citation type="journal article" date="2019" name="Int. J. Syst. Evol. Microbiol.">
        <title>The Global Catalogue of Microorganisms (GCM) 10K type strain sequencing project: providing services to taxonomists for standard genome sequencing and annotation.</title>
        <authorList>
            <consortium name="The Broad Institute Genomics Platform"/>
            <consortium name="The Broad Institute Genome Sequencing Center for Infectious Disease"/>
            <person name="Wu L."/>
            <person name="Ma J."/>
        </authorList>
    </citation>
    <scope>NUCLEOTIDE SEQUENCE [LARGE SCALE GENOMIC DNA]</scope>
    <source>
        <strain evidence="2">KCTC 23299</strain>
    </source>
</reference>
<dbReference type="Proteomes" id="UP001597511">
    <property type="component" value="Unassembled WGS sequence"/>
</dbReference>
<protein>
    <submittedName>
        <fullName evidence="1">Uncharacterized protein</fullName>
    </submittedName>
</protein>
<keyword evidence="2" id="KW-1185">Reference proteome</keyword>